<accession>A0A5J5BGX0</accession>
<name>A0A5J5BGX0_9ASTE</name>
<protein>
    <submittedName>
        <fullName evidence="1">Uncharacterized protein</fullName>
    </submittedName>
</protein>
<sequence length="85" mass="9592">MDEVTSVLSSARDVIDALIIAEKHIIFAEINLPMAQDVEMTRRQSFHGSSLVFVFGCNYEPSDQMGKVRRVRVLVEILVLMVLGR</sequence>
<dbReference type="EMBL" id="CM018036">
    <property type="protein sequence ID" value="KAA8540987.1"/>
    <property type="molecule type" value="Genomic_DNA"/>
</dbReference>
<evidence type="ECO:0000313" key="1">
    <source>
        <dbReference type="EMBL" id="KAA8540987.1"/>
    </source>
</evidence>
<keyword evidence="2" id="KW-1185">Reference proteome</keyword>
<evidence type="ECO:0000313" key="2">
    <source>
        <dbReference type="Proteomes" id="UP000325577"/>
    </source>
</evidence>
<gene>
    <name evidence="1" type="ORF">F0562_024875</name>
</gene>
<dbReference type="Proteomes" id="UP000325577">
    <property type="component" value="Linkage Group LG13"/>
</dbReference>
<proteinExistence type="predicted"/>
<dbReference type="AlphaFoldDB" id="A0A5J5BGX0"/>
<organism evidence="1 2">
    <name type="scientific">Nyssa sinensis</name>
    <dbReference type="NCBI Taxonomy" id="561372"/>
    <lineage>
        <taxon>Eukaryota</taxon>
        <taxon>Viridiplantae</taxon>
        <taxon>Streptophyta</taxon>
        <taxon>Embryophyta</taxon>
        <taxon>Tracheophyta</taxon>
        <taxon>Spermatophyta</taxon>
        <taxon>Magnoliopsida</taxon>
        <taxon>eudicotyledons</taxon>
        <taxon>Gunneridae</taxon>
        <taxon>Pentapetalae</taxon>
        <taxon>asterids</taxon>
        <taxon>Cornales</taxon>
        <taxon>Nyssaceae</taxon>
        <taxon>Nyssa</taxon>
    </lineage>
</organism>
<reference evidence="1 2" key="1">
    <citation type="submission" date="2019-09" db="EMBL/GenBank/DDBJ databases">
        <title>A chromosome-level genome assembly of the Chinese tupelo Nyssa sinensis.</title>
        <authorList>
            <person name="Yang X."/>
            <person name="Kang M."/>
            <person name="Yang Y."/>
            <person name="Xiong H."/>
            <person name="Wang M."/>
            <person name="Zhang Z."/>
            <person name="Wang Z."/>
            <person name="Wu H."/>
            <person name="Ma T."/>
            <person name="Liu J."/>
            <person name="Xi Z."/>
        </authorList>
    </citation>
    <scope>NUCLEOTIDE SEQUENCE [LARGE SCALE GENOMIC DNA]</scope>
    <source>
        <strain evidence="1">J267</strain>
        <tissue evidence="1">Leaf</tissue>
    </source>
</reference>